<dbReference type="EMBL" id="KB743197">
    <property type="protein sequence ID" value="EOB00473.1"/>
    <property type="molecule type" value="Genomic_DNA"/>
</dbReference>
<protein>
    <submittedName>
        <fullName evidence="1">Uncharacterized protein</fullName>
    </submittedName>
</protein>
<evidence type="ECO:0000313" key="1">
    <source>
        <dbReference type="EMBL" id="EOB00473.1"/>
    </source>
</evidence>
<organism evidence="1 2">
    <name type="scientific">Anas platyrhynchos</name>
    <name type="common">Mallard</name>
    <name type="synonym">Anas boschas</name>
    <dbReference type="NCBI Taxonomy" id="8839"/>
    <lineage>
        <taxon>Eukaryota</taxon>
        <taxon>Metazoa</taxon>
        <taxon>Chordata</taxon>
        <taxon>Craniata</taxon>
        <taxon>Vertebrata</taxon>
        <taxon>Euteleostomi</taxon>
        <taxon>Archelosauria</taxon>
        <taxon>Archosauria</taxon>
        <taxon>Dinosauria</taxon>
        <taxon>Saurischia</taxon>
        <taxon>Theropoda</taxon>
        <taxon>Coelurosauria</taxon>
        <taxon>Aves</taxon>
        <taxon>Neognathae</taxon>
        <taxon>Galloanserae</taxon>
        <taxon>Anseriformes</taxon>
        <taxon>Anatidae</taxon>
        <taxon>Anatinae</taxon>
        <taxon>Anas</taxon>
    </lineage>
</organism>
<proteinExistence type="predicted"/>
<accession>R0LJB0</accession>
<name>R0LJB0_ANAPL</name>
<dbReference type="Proteomes" id="UP000296049">
    <property type="component" value="Unassembled WGS sequence"/>
</dbReference>
<gene>
    <name evidence="1" type="ORF">Anapl_00742</name>
</gene>
<sequence length="76" mass="8542">MEYHTLGTTLSFYFCKTLPEQSLSAHAKYSNTCSMIQDICVESVDRNCGTITWKTSSPLNGNIVDEIDHLLQQKPS</sequence>
<reference evidence="2" key="1">
    <citation type="journal article" date="2013" name="Nat. Genet.">
        <title>The duck genome and transcriptome provide insight into an avian influenza virus reservoir species.</title>
        <authorList>
            <person name="Huang Y."/>
            <person name="Li Y."/>
            <person name="Burt D.W."/>
            <person name="Chen H."/>
            <person name="Zhang Y."/>
            <person name="Qian W."/>
            <person name="Kim H."/>
            <person name="Gan S."/>
            <person name="Zhao Y."/>
            <person name="Li J."/>
            <person name="Yi K."/>
            <person name="Feng H."/>
            <person name="Zhu P."/>
            <person name="Li B."/>
            <person name="Liu Q."/>
            <person name="Fairley S."/>
            <person name="Magor K.E."/>
            <person name="Du Z."/>
            <person name="Hu X."/>
            <person name="Goodman L."/>
            <person name="Tafer H."/>
            <person name="Vignal A."/>
            <person name="Lee T."/>
            <person name="Kim K.W."/>
            <person name="Sheng Z."/>
            <person name="An Y."/>
            <person name="Searle S."/>
            <person name="Herrero J."/>
            <person name="Groenen M.A."/>
            <person name="Crooijmans R.P."/>
            <person name="Faraut T."/>
            <person name="Cai Q."/>
            <person name="Webster R.G."/>
            <person name="Aldridge J.R."/>
            <person name="Warren W.C."/>
            <person name="Bartschat S."/>
            <person name="Kehr S."/>
            <person name="Marz M."/>
            <person name="Stadler P.F."/>
            <person name="Smith J."/>
            <person name="Kraus R.H."/>
            <person name="Zhao Y."/>
            <person name="Ren L."/>
            <person name="Fei J."/>
            <person name="Morisson M."/>
            <person name="Kaiser P."/>
            <person name="Griffin D.K."/>
            <person name="Rao M."/>
            <person name="Pitel F."/>
            <person name="Wang J."/>
            <person name="Li N."/>
        </authorList>
    </citation>
    <scope>NUCLEOTIDE SEQUENCE [LARGE SCALE GENOMIC DNA]</scope>
</reference>
<evidence type="ECO:0000313" key="2">
    <source>
        <dbReference type="Proteomes" id="UP000296049"/>
    </source>
</evidence>
<keyword evidence="2" id="KW-1185">Reference proteome</keyword>
<dbReference type="AlphaFoldDB" id="R0LJB0"/>